<dbReference type="Gene3D" id="3.30.420.10">
    <property type="entry name" value="Ribonuclease H-like superfamily/Ribonuclease H"/>
    <property type="match status" value="1"/>
</dbReference>
<accession>A0ABM1Z4H1</accession>
<dbReference type="PROSITE" id="PS50994">
    <property type="entry name" value="INTEGRASE"/>
    <property type="match status" value="1"/>
</dbReference>
<dbReference type="InterPro" id="IPR001584">
    <property type="entry name" value="Integrase_cat-core"/>
</dbReference>
<dbReference type="InterPro" id="IPR040676">
    <property type="entry name" value="DUF5641"/>
</dbReference>
<reference evidence="4" key="1">
    <citation type="journal article" date="2015" name="Proc. Natl. Acad. Sci. U.S.A.">
        <title>Genome sequence of the Asian Tiger mosquito, Aedes albopictus, reveals insights into its biology, genetics, and evolution.</title>
        <authorList>
            <person name="Chen X.G."/>
            <person name="Jiang X."/>
            <person name="Gu J."/>
            <person name="Xu M."/>
            <person name="Wu Y."/>
            <person name="Deng Y."/>
            <person name="Zhang C."/>
            <person name="Bonizzoni M."/>
            <person name="Dermauw W."/>
            <person name="Vontas J."/>
            <person name="Armbruster P."/>
            <person name="Huang X."/>
            <person name="Yang Y."/>
            <person name="Zhang H."/>
            <person name="He W."/>
            <person name="Peng H."/>
            <person name="Liu Y."/>
            <person name="Wu K."/>
            <person name="Chen J."/>
            <person name="Lirakis M."/>
            <person name="Topalis P."/>
            <person name="Van Leeuwen T."/>
            <person name="Hall A.B."/>
            <person name="Jiang X."/>
            <person name="Thorpe C."/>
            <person name="Mueller R.L."/>
            <person name="Sun C."/>
            <person name="Waterhouse R.M."/>
            <person name="Yan G."/>
            <person name="Tu Z.J."/>
            <person name="Fang X."/>
            <person name="James A.A."/>
        </authorList>
    </citation>
    <scope>NUCLEOTIDE SEQUENCE [LARGE SCALE GENOMIC DNA]</scope>
    <source>
        <strain evidence="4">Foshan</strain>
    </source>
</reference>
<dbReference type="PANTHER" id="PTHR47331:SF1">
    <property type="entry name" value="GAG-LIKE PROTEIN"/>
    <property type="match status" value="1"/>
</dbReference>
<evidence type="ECO:0000313" key="4">
    <source>
        <dbReference type="Proteomes" id="UP000069940"/>
    </source>
</evidence>
<dbReference type="Proteomes" id="UP000069940">
    <property type="component" value="Unassembled WGS sequence"/>
</dbReference>
<dbReference type="Pfam" id="PF17921">
    <property type="entry name" value="Integrase_H2C2"/>
    <property type="match status" value="1"/>
</dbReference>
<proteinExistence type="predicted"/>
<dbReference type="SUPFAM" id="SSF56672">
    <property type="entry name" value="DNA/RNA polymerases"/>
    <property type="match status" value="1"/>
</dbReference>
<feature type="region of interest" description="Disordered" evidence="1">
    <location>
        <begin position="1968"/>
        <end position="2007"/>
    </location>
</feature>
<organism evidence="3 4">
    <name type="scientific">Aedes albopictus</name>
    <name type="common">Asian tiger mosquito</name>
    <name type="synonym">Stegomyia albopicta</name>
    <dbReference type="NCBI Taxonomy" id="7160"/>
    <lineage>
        <taxon>Eukaryota</taxon>
        <taxon>Metazoa</taxon>
        <taxon>Ecdysozoa</taxon>
        <taxon>Arthropoda</taxon>
        <taxon>Hexapoda</taxon>
        <taxon>Insecta</taxon>
        <taxon>Pterygota</taxon>
        <taxon>Neoptera</taxon>
        <taxon>Endopterygota</taxon>
        <taxon>Diptera</taxon>
        <taxon>Nematocera</taxon>
        <taxon>Culicoidea</taxon>
        <taxon>Culicidae</taxon>
        <taxon>Culicinae</taxon>
        <taxon>Aedini</taxon>
        <taxon>Aedes</taxon>
        <taxon>Stegomyia</taxon>
    </lineage>
</organism>
<dbReference type="GeneID" id="134288524"/>
<evidence type="ECO:0000313" key="3">
    <source>
        <dbReference type="EnsemblMetazoa" id="AALFPA23_015009.P21758"/>
    </source>
</evidence>
<dbReference type="Gene3D" id="3.30.70.270">
    <property type="match status" value="1"/>
</dbReference>
<dbReference type="SUPFAM" id="SSF53098">
    <property type="entry name" value="Ribonuclease H-like"/>
    <property type="match status" value="1"/>
</dbReference>
<evidence type="ECO:0000259" key="2">
    <source>
        <dbReference type="PROSITE" id="PS50994"/>
    </source>
</evidence>
<protein>
    <recommendedName>
        <fullName evidence="2">Integrase catalytic domain-containing protein</fullName>
    </recommendedName>
</protein>
<dbReference type="PANTHER" id="PTHR47331">
    <property type="entry name" value="PHD-TYPE DOMAIN-CONTAINING PROTEIN"/>
    <property type="match status" value="1"/>
</dbReference>
<dbReference type="InterPro" id="IPR005312">
    <property type="entry name" value="DUF1759"/>
</dbReference>
<feature type="compositionally biased region" description="Polar residues" evidence="1">
    <location>
        <begin position="1984"/>
        <end position="1998"/>
    </location>
</feature>
<dbReference type="Gene3D" id="3.10.10.10">
    <property type="entry name" value="HIV Type 1 Reverse Transcriptase, subunit A, domain 1"/>
    <property type="match status" value="1"/>
</dbReference>
<reference evidence="3" key="2">
    <citation type="submission" date="2025-05" db="UniProtKB">
        <authorList>
            <consortium name="EnsemblMetazoa"/>
        </authorList>
    </citation>
    <scope>IDENTIFICATION</scope>
    <source>
        <strain evidence="3">Foshan</strain>
    </source>
</reference>
<dbReference type="Pfam" id="PF03564">
    <property type="entry name" value="DUF1759"/>
    <property type="match status" value="1"/>
</dbReference>
<feature type="region of interest" description="Disordered" evidence="1">
    <location>
        <begin position="625"/>
        <end position="656"/>
    </location>
</feature>
<dbReference type="RefSeq" id="XP_062709603.1">
    <property type="nucleotide sequence ID" value="XM_062853619.1"/>
</dbReference>
<dbReference type="InterPro" id="IPR036397">
    <property type="entry name" value="RNaseH_sf"/>
</dbReference>
<evidence type="ECO:0000256" key="1">
    <source>
        <dbReference type="SAM" id="MobiDB-lite"/>
    </source>
</evidence>
<dbReference type="EnsemblMetazoa" id="AALFPA23_015009.R21757">
    <property type="protein sequence ID" value="AALFPA23_015009.P21757"/>
    <property type="gene ID" value="AALFPA23_015009"/>
</dbReference>
<keyword evidence="4" id="KW-1185">Reference proteome</keyword>
<feature type="compositionally biased region" description="Polar residues" evidence="1">
    <location>
        <begin position="625"/>
        <end position="648"/>
    </location>
</feature>
<dbReference type="Pfam" id="PF05380">
    <property type="entry name" value="Peptidase_A17"/>
    <property type="match status" value="1"/>
</dbReference>
<dbReference type="EnsemblMetazoa" id="AALFPA23_015009.R21758">
    <property type="protein sequence ID" value="AALFPA23_015009.P21758"/>
    <property type="gene ID" value="AALFPA23_015009"/>
</dbReference>
<dbReference type="InterPro" id="IPR043502">
    <property type="entry name" value="DNA/RNA_pol_sf"/>
</dbReference>
<name>A0ABM1Z4H1_AEDAL</name>
<dbReference type="InterPro" id="IPR041588">
    <property type="entry name" value="Integrase_H2C2"/>
</dbReference>
<dbReference type="InterPro" id="IPR043128">
    <property type="entry name" value="Rev_trsase/Diguanyl_cyclase"/>
</dbReference>
<dbReference type="CDD" id="cd01644">
    <property type="entry name" value="RT_pepA17"/>
    <property type="match status" value="1"/>
</dbReference>
<dbReference type="Pfam" id="PF18701">
    <property type="entry name" value="DUF5641"/>
    <property type="match status" value="1"/>
</dbReference>
<dbReference type="RefSeq" id="XP_062709604.1">
    <property type="nucleotide sequence ID" value="XM_062853620.1"/>
</dbReference>
<dbReference type="InterPro" id="IPR012337">
    <property type="entry name" value="RNaseH-like_sf"/>
</dbReference>
<dbReference type="InterPro" id="IPR008042">
    <property type="entry name" value="Retrotrans_Pao"/>
</dbReference>
<feature type="domain" description="Integrase catalytic" evidence="2">
    <location>
        <begin position="1662"/>
        <end position="1847"/>
    </location>
</feature>
<sequence length="2007" mass="224614">MTTDPPLAAAPNSSVVTIATNSGFTLAGTAAFSTTSSTVPPGLVPPAVAGPSGRVPATMISTTTTNYGQPLLTEQARASLQWVQEHRAFLEQQLEESHKKELERKKAMLSQLANNALQGVISGAASNSFNEQSAAVGVGNVGGWLGRMIDEMDNLSITPVSTGPQVTTPVTPVFNNSSTPTTAGSANQYVFDPSFSSLMFGVPSTMSRVSTGPVSAGQCSTTPSIPLYGYSPPGGDHSRQISAFPISTQVSSMDLRNANMTNVVTACPTIPTVSIPQPSVYGGFSVNASAPRLNQNPIVSQAPVGGYYPASSALPSSFPCPVGPTQQQLLARQVMPRDLPPFRGDPEDWPLFFSAYTNSTAACGYSNVENLARLQRALQGKAFEAVKSRLLLPACVPHVMSTLYMLYGRPELIIQTLLDKVRETPAPRADRLETLITFGMAVQNLCDHIEATGQMAHMCNPVLLRELVDKIPAQLRLNWALYKQQLATADLRTFAGFMSMLVAAASDVTVTTDSKQPRSGRGERGRDKNFLNAHAASEPTAKQHCQEEEPRKSEVKEVLCLACDGRNHKVKDCATFKRWDVNSRWKTIQDHSLCRTCLGKHGRRPCKIQTVCGVEGCQQRHHQLLHSSAQKQRPSGKEGQNTIKQSDNSGGGLNAHRATKKSTLFRIVPVKLSWKGKSVQTYAFLDDGSDMTLVEQSIAERLGIDDGEPIPLCLTWTSNVTRQEPKSQRIRLEISGEGKNELFALHDARTVSSLNLPKQTLNYGDLARKYTYLRGLPVTSYEAAVPGILIGSNNASLTATLSLREGQLGDPLASKTRLGWSVYGYTAEGEKATNFTLHVCECRQEYQVDQDLHNLVQQHFTIESVGVSADKGPESEEDKRARRILEETTKRVSNRFETGLLWRYDHVEFPNSFPMAMRRLECFERRMKKDPELQLSVQRQIGEYLENNYIHEVTQQESRSTDPRKVWYLPLGAVRNPKKPGKIRLVWDAAAKVGGVSFNSMLLKGPDLLTPLASVLCRFRERPVAVCGDLKQMFHQFRIRQEDVHSQRFLYREHPTKPVRTFVMDVGTFGATCSPCQAQYIKNLNAKEHEGEFPEAAKAIEEKHYVDDYLDSFDTEEEAVKVALEVKEVHARGGFCIRNWHSNSDTLLKRVGEPKGVQPKVISIDSECEVERVLGLLWLPEEDVIAFANNQELDGIVPTKRNILRCVMSLFDSQGILSHITIQGRMIIQDTWRTQKQWDDEVEETIRMRWVRWTKLFEEVGQMRLHRPYFPGFSAAEVGSVELHVFTDASEEAYACAAYFRATIMGKVHVTLVMAKAKVAPLKSLSVPRLELMGALLGARLAKAVQEYHTLPISRRLMWTDSKTALAWVQSQHRRYRQFVAFRVGEILNKTDAAEWRYVPTQFNPADDATKWGKRPSTDVTSRWFRGPDFLYQPEIEWPEQKSTQSLETKEELRPCMVHRENPVDDVYQISNFSKWERLLRAAAYVHRYIANCYRKSKKQKLVTGYLLQEELQQAENSLWRSVQASTYPDEVAVLKQANKNPKRHIEKSSPVYKLSPFLDENGVMRVDSRIGAVPYVTYDFKFPVILPRHHHLTELIIDWYHRRYLHANHATVLNEARQRFHISSLRTVIRQVIKKCQSCKITKAVPVTPRMAPLPESRLAAMARPFSYVGLDYFGPIQVRIGRSCVKRWVALFTCLTVRAVHLEVVHSLSTESCKMAVRRFVARRGSPIEIHSDNGTNFQGASRELRDQIKAIDQQLAETFTNSNTKWKFNPPSAPHFGGVWERLVRSVKVALGSLCSDRNPDDETLLTVISEAESIVNSRPLTSIPLESANQEALTPNHFILLSSSGVVQPPTKLAEPAKATRTNWSLARQLVDHFRRRWITEYLPTIAIRSKWFSEADSLKVNDLVLIVDEGLRNGWMRGRVTAAIPGTDGRIRQAMVQTAGGLFRRPVTKLAVLQVQDDSNAEVTERSQVRYGSGDVADSGSTEISNTESTFDTPRSDSMRTN</sequence>